<dbReference type="PROSITE" id="PS51186">
    <property type="entry name" value="GNAT"/>
    <property type="match status" value="1"/>
</dbReference>
<dbReference type="PANTHER" id="PTHR43877:SF2">
    <property type="entry name" value="AMINOALKYLPHOSPHONATE N-ACETYLTRANSFERASE-RELATED"/>
    <property type="match status" value="1"/>
</dbReference>
<dbReference type="InterPro" id="IPR050832">
    <property type="entry name" value="Bact_Acetyltransf"/>
</dbReference>
<dbReference type="Pfam" id="PF00583">
    <property type="entry name" value="Acetyltransf_1"/>
    <property type="match status" value="1"/>
</dbReference>
<evidence type="ECO:0000259" key="3">
    <source>
        <dbReference type="PROSITE" id="PS51186"/>
    </source>
</evidence>
<keyword evidence="2" id="KW-0012">Acyltransferase</keyword>
<dbReference type="GO" id="GO:0016747">
    <property type="term" value="F:acyltransferase activity, transferring groups other than amino-acyl groups"/>
    <property type="evidence" value="ECO:0007669"/>
    <property type="project" value="InterPro"/>
</dbReference>
<protein>
    <submittedName>
        <fullName evidence="4">GNAT family N-acetyltransferase</fullName>
    </submittedName>
</protein>
<organism evidence="4 5">
    <name type="scientific">Pandoraea aquatica</name>
    <dbReference type="NCBI Taxonomy" id="2508290"/>
    <lineage>
        <taxon>Bacteria</taxon>
        <taxon>Pseudomonadati</taxon>
        <taxon>Pseudomonadota</taxon>
        <taxon>Betaproteobacteria</taxon>
        <taxon>Burkholderiales</taxon>
        <taxon>Burkholderiaceae</taxon>
        <taxon>Pandoraea</taxon>
    </lineage>
</organism>
<dbReference type="AlphaFoldDB" id="A0A5E4XE34"/>
<dbReference type="RefSeq" id="WP_150577259.1">
    <property type="nucleotide sequence ID" value="NZ_CABPSN010000005.1"/>
</dbReference>
<sequence length="190" mass="20407">MSNDAARSTLSTNIVLEQLDGDQALAAVDALADVLIDCVEGGASVSFMLPLTRERATAFWRKVAASVGRGERVLLVARHQAPGAPGDGAIVGTVQLVLDLPENQPHRADVAKMLVHRSARRQGVAAQLMAALDDVARAFERHVLVLDTVTGGDAERLYQRSGWQRAGDVPKFALMPDGGFCATTFYYKHL</sequence>
<dbReference type="InterPro" id="IPR000182">
    <property type="entry name" value="GNAT_dom"/>
</dbReference>
<dbReference type="PANTHER" id="PTHR43877">
    <property type="entry name" value="AMINOALKYLPHOSPHONATE N-ACETYLTRANSFERASE-RELATED-RELATED"/>
    <property type="match status" value="1"/>
</dbReference>
<dbReference type="EMBL" id="CABPSN010000005">
    <property type="protein sequence ID" value="VVE34557.1"/>
    <property type="molecule type" value="Genomic_DNA"/>
</dbReference>
<keyword evidence="5" id="KW-1185">Reference proteome</keyword>
<proteinExistence type="predicted"/>
<evidence type="ECO:0000256" key="1">
    <source>
        <dbReference type="ARBA" id="ARBA00022679"/>
    </source>
</evidence>
<dbReference type="Gene3D" id="3.40.630.30">
    <property type="match status" value="1"/>
</dbReference>
<gene>
    <name evidence="4" type="ORF">PAQ31011_03847</name>
</gene>
<name>A0A5E4XE34_9BURK</name>
<dbReference type="SUPFAM" id="SSF55729">
    <property type="entry name" value="Acyl-CoA N-acyltransferases (Nat)"/>
    <property type="match status" value="1"/>
</dbReference>
<feature type="domain" description="N-acetyltransferase" evidence="3">
    <location>
        <begin position="34"/>
        <end position="190"/>
    </location>
</feature>
<accession>A0A5E4XE34</accession>
<dbReference type="CDD" id="cd04301">
    <property type="entry name" value="NAT_SF"/>
    <property type="match status" value="1"/>
</dbReference>
<evidence type="ECO:0000256" key="2">
    <source>
        <dbReference type="ARBA" id="ARBA00023315"/>
    </source>
</evidence>
<dbReference type="OrthoDB" id="3389160at2"/>
<keyword evidence="1 4" id="KW-0808">Transferase</keyword>
<evidence type="ECO:0000313" key="4">
    <source>
        <dbReference type="EMBL" id="VVE34557.1"/>
    </source>
</evidence>
<dbReference type="InterPro" id="IPR016181">
    <property type="entry name" value="Acyl_CoA_acyltransferase"/>
</dbReference>
<reference evidence="4 5" key="1">
    <citation type="submission" date="2019-08" db="EMBL/GenBank/DDBJ databases">
        <authorList>
            <person name="Peeters C."/>
        </authorList>
    </citation>
    <scope>NUCLEOTIDE SEQUENCE [LARGE SCALE GENOMIC DNA]</scope>
    <source>
        <strain evidence="4 5">LMG 31011</strain>
    </source>
</reference>
<evidence type="ECO:0000313" key="5">
    <source>
        <dbReference type="Proteomes" id="UP000366819"/>
    </source>
</evidence>
<dbReference type="Proteomes" id="UP000366819">
    <property type="component" value="Unassembled WGS sequence"/>
</dbReference>